<dbReference type="Pfam" id="PF00486">
    <property type="entry name" value="Trans_reg_C"/>
    <property type="match status" value="1"/>
</dbReference>
<dbReference type="InterPro" id="IPR016032">
    <property type="entry name" value="Sig_transdc_resp-reg_C-effctor"/>
</dbReference>
<evidence type="ECO:0000313" key="10">
    <source>
        <dbReference type="EMBL" id="MFC3032042.1"/>
    </source>
</evidence>
<gene>
    <name evidence="10" type="ORF">ACFOEE_05885</name>
</gene>
<evidence type="ECO:0000256" key="7">
    <source>
        <dbReference type="PROSITE-ProRule" id="PRU01091"/>
    </source>
</evidence>
<name>A0ABV7CHI3_9GAMM</name>
<dbReference type="SUPFAM" id="SSF46894">
    <property type="entry name" value="C-terminal effector domain of the bipartite response regulators"/>
    <property type="match status" value="1"/>
</dbReference>
<reference evidence="11" key="1">
    <citation type="journal article" date="2019" name="Int. J. Syst. Evol. Microbiol.">
        <title>The Global Catalogue of Microorganisms (GCM) 10K type strain sequencing project: providing services to taxonomists for standard genome sequencing and annotation.</title>
        <authorList>
            <consortium name="The Broad Institute Genomics Platform"/>
            <consortium name="The Broad Institute Genome Sequencing Center for Infectious Disease"/>
            <person name="Wu L."/>
            <person name="Ma J."/>
        </authorList>
    </citation>
    <scope>NUCLEOTIDE SEQUENCE [LARGE SCALE GENOMIC DNA]</scope>
    <source>
        <strain evidence="11">KCTC 42730</strain>
    </source>
</reference>
<dbReference type="SUPFAM" id="SSF52172">
    <property type="entry name" value="CheY-like"/>
    <property type="match status" value="1"/>
</dbReference>
<dbReference type="PROSITE" id="PS50110">
    <property type="entry name" value="RESPONSE_REGULATORY"/>
    <property type="match status" value="1"/>
</dbReference>
<accession>A0ABV7CHI3</accession>
<feature type="domain" description="OmpR/PhoB-type" evidence="9">
    <location>
        <begin position="129"/>
        <end position="230"/>
    </location>
</feature>
<dbReference type="SMART" id="SM00862">
    <property type="entry name" value="Trans_reg_C"/>
    <property type="match status" value="1"/>
</dbReference>
<evidence type="ECO:0000259" key="9">
    <source>
        <dbReference type="PROSITE" id="PS51755"/>
    </source>
</evidence>
<sequence length="232" mass="26174">MSAALKLLIVEDNPALCRNLESYFADKNVTLDFACDGKLALQLLLTQFYDCVVLDLGLPKLDGLAVCQQLRAQANRHIPVLMLTARDGLDDKLQGFASGADDYLCKPFAFDELYVRCQALAKRHLLHRAQTLVIGTGERRLSLNTQTQQVMRAEVMLELTPIAFRIVQILMENHPRAITRSELMERIWGDEQTDSDALRSHIYQLRQVIDKPFATPVIKTIHGIGFALEIRA</sequence>
<evidence type="ECO:0000256" key="6">
    <source>
        <dbReference type="PROSITE-ProRule" id="PRU00169"/>
    </source>
</evidence>
<keyword evidence="5" id="KW-0804">Transcription</keyword>
<dbReference type="CDD" id="cd00383">
    <property type="entry name" value="trans_reg_C"/>
    <property type="match status" value="1"/>
</dbReference>
<dbReference type="InterPro" id="IPR001867">
    <property type="entry name" value="OmpR/PhoB-type_DNA-bd"/>
</dbReference>
<evidence type="ECO:0000259" key="8">
    <source>
        <dbReference type="PROSITE" id="PS50110"/>
    </source>
</evidence>
<evidence type="ECO:0000256" key="1">
    <source>
        <dbReference type="ARBA" id="ARBA00022553"/>
    </source>
</evidence>
<keyword evidence="11" id="KW-1185">Reference proteome</keyword>
<dbReference type="RefSeq" id="WP_377121892.1">
    <property type="nucleotide sequence ID" value="NZ_JBHRSD010000011.1"/>
</dbReference>
<keyword evidence="2" id="KW-0902">Two-component regulatory system</keyword>
<evidence type="ECO:0000256" key="5">
    <source>
        <dbReference type="ARBA" id="ARBA00023163"/>
    </source>
</evidence>
<dbReference type="PANTHER" id="PTHR48111:SF22">
    <property type="entry name" value="REGULATOR OF RPOS"/>
    <property type="match status" value="1"/>
</dbReference>
<dbReference type="PANTHER" id="PTHR48111">
    <property type="entry name" value="REGULATOR OF RPOS"/>
    <property type="match status" value="1"/>
</dbReference>
<keyword evidence="4 7" id="KW-0238">DNA-binding</keyword>
<proteinExistence type="predicted"/>
<evidence type="ECO:0000256" key="2">
    <source>
        <dbReference type="ARBA" id="ARBA00023012"/>
    </source>
</evidence>
<protein>
    <submittedName>
        <fullName evidence="10">Response regulator transcription factor</fullName>
    </submittedName>
</protein>
<keyword evidence="3" id="KW-0805">Transcription regulation</keyword>
<evidence type="ECO:0000256" key="3">
    <source>
        <dbReference type="ARBA" id="ARBA00023015"/>
    </source>
</evidence>
<dbReference type="Proteomes" id="UP001595453">
    <property type="component" value="Unassembled WGS sequence"/>
</dbReference>
<dbReference type="Gene3D" id="1.10.10.10">
    <property type="entry name" value="Winged helix-like DNA-binding domain superfamily/Winged helix DNA-binding domain"/>
    <property type="match status" value="1"/>
</dbReference>
<dbReference type="SMART" id="SM00448">
    <property type="entry name" value="REC"/>
    <property type="match status" value="1"/>
</dbReference>
<dbReference type="PROSITE" id="PS51755">
    <property type="entry name" value="OMPR_PHOB"/>
    <property type="match status" value="1"/>
</dbReference>
<evidence type="ECO:0000256" key="4">
    <source>
        <dbReference type="ARBA" id="ARBA00023125"/>
    </source>
</evidence>
<dbReference type="Gene3D" id="3.40.50.2300">
    <property type="match status" value="1"/>
</dbReference>
<feature type="DNA-binding region" description="OmpR/PhoB-type" evidence="7">
    <location>
        <begin position="129"/>
        <end position="230"/>
    </location>
</feature>
<dbReference type="InterPro" id="IPR001789">
    <property type="entry name" value="Sig_transdc_resp-reg_receiver"/>
</dbReference>
<evidence type="ECO:0000313" key="11">
    <source>
        <dbReference type="Proteomes" id="UP001595453"/>
    </source>
</evidence>
<comment type="caution">
    <text evidence="10">The sequence shown here is derived from an EMBL/GenBank/DDBJ whole genome shotgun (WGS) entry which is preliminary data.</text>
</comment>
<dbReference type="InterPro" id="IPR036388">
    <property type="entry name" value="WH-like_DNA-bd_sf"/>
</dbReference>
<feature type="domain" description="Response regulatory" evidence="8">
    <location>
        <begin position="6"/>
        <end position="121"/>
    </location>
</feature>
<organism evidence="10 11">
    <name type="scientific">Pseudoalteromonas fenneropenaei</name>
    <dbReference type="NCBI Taxonomy" id="1737459"/>
    <lineage>
        <taxon>Bacteria</taxon>
        <taxon>Pseudomonadati</taxon>
        <taxon>Pseudomonadota</taxon>
        <taxon>Gammaproteobacteria</taxon>
        <taxon>Alteromonadales</taxon>
        <taxon>Pseudoalteromonadaceae</taxon>
        <taxon>Pseudoalteromonas</taxon>
    </lineage>
</organism>
<feature type="modified residue" description="4-aspartylphosphate" evidence="6">
    <location>
        <position position="55"/>
    </location>
</feature>
<keyword evidence="1 6" id="KW-0597">Phosphoprotein</keyword>
<dbReference type="InterPro" id="IPR039420">
    <property type="entry name" value="WalR-like"/>
</dbReference>
<dbReference type="InterPro" id="IPR011006">
    <property type="entry name" value="CheY-like_superfamily"/>
</dbReference>
<dbReference type="Pfam" id="PF00072">
    <property type="entry name" value="Response_reg"/>
    <property type="match status" value="1"/>
</dbReference>
<dbReference type="EMBL" id="JBHRSD010000011">
    <property type="protein sequence ID" value="MFC3032042.1"/>
    <property type="molecule type" value="Genomic_DNA"/>
</dbReference>